<feature type="short sequence motif" description="GXSXG" evidence="6">
    <location>
        <begin position="58"/>
        <end position="62"/>
    </location>
</feature>
<feature type="signal peptide" evidence="7">
    <location>
        <begin position="1"/>
        <end position="18"/>
    </location>
</feature>
<evidence type="ECO:0000256" key="3">
    <source>
        <dbReference type="ARBA" id="ARBA00022963"/>
    </source>
</evidence>
<dbReference type="Gene3D" id="2.40.160.50">
    <property type="entry name" value="membrane protein fhac: a member of the omp85/tpsb transporter family"/>
    <property type="match status" value="1"/>
</dbReference>
<dbReference type="Gene3D" id="3.10.20.310">
    <property type="entry name" value="membrane protein fhac"/>
    <property type="match status" value="1"/>
</dbReference>
<dbReference type="PANTHER" id="PTHR14226">
    <property type="entry name" value="NEUROPATHY TARGET ESTERASE/SWISS CHEESE D.MELANOGASTER"/>
    <property type="match status" value="1"/>
</dbReference>
<keyword evidence="4 6" id="KW-0443">Lipid metabolism</keyword>
<evidence type="ECO:0000259" key="8">
    <source>
        <dbReference type="PROSITE" id="PS51635"/>
    </source>
</evidence>
<keyword evidence="7" id="KW-0732">Signal</keyword>
<feature type="active site" description="Proton acceptor" evidence="6">
    <location>
        <position position="207"/>
    </location>
</feature>
<comment type="subcellular location">
    <subcellularLocation>
        <location evidence="1">Membrane</location>
    </subcellularLocation>
</comment>
<evidence type="ECO:0000256" key="1">
    <source>
        <dbReference type="ARBA" id="ARBA00004370"/>
    </source>
</evidence>
<gene>
    <name evidence="9" type="ORF">SAMN05216193_102161</name>
</gene>
<dbReference type="EMBL" id="FNIJ01000002">
    <property type="protein sequence ID" value="SDN30682.1"/>
    <property type="molecule type" value="Genomic_DNA"/>
</dbReference>
<reference evidence="10" key="1">
    <citation type="submission" date="2016-10" db="EMBL/GenBank/DDBJ databases">
        <authorList>
            <person name="Varghese N."/>
            <person name="Submissions S."/>
        </authorList>
    </citation>
    <scope>NUCLEOTIDE SEQUENCE [LARGE SCALE GENOMIC DNA]</scope>
    <source>
        <strain evidence="10">JCM 21621</strain>
    </source>
</reference>
<feature type="chain" id="PRO_5017313808" evidence="7">
    <location>
        <begin position="19"/>
        <end position="728"/>
    </location>
</feature>
<dbReference type="InterPro" id="IPR010827">
    <property type="entry name" value="BamA/TamA_POTRA"/>
</dbReference>
<dbReference type="PROSITE" id="PS51635">
    <property type="entry name" value="PNPLA"/>
    <property type="match status" value="1"/>
</dbReference>
<dbReference type="GO" id="GO:0019867">
    <property type="term" value="C:outer membrane"/>
    <property type="evidence" value="ECO:0007669"/>
    <property type="project" value="InterPro"/>
</dbReference>
<dbReference type="STRING" id="198616.SAMN05216193_102161"/>
<feature type="active site" description="Nucleophile" evidence="6">
    <location>
        <position position="60"/>
    </location>
</feature>
<dbReference type="GO" id="GO:0016042">
    <property type="term" value="P:lipid catabolic process"/>
    <property type="evidence" value="ECO:0007669"/>
    <property type="project" value="UniProtKB-UniRule"/>
</dbReference>
<keyword evidence="3 6" id="KW-0442">Lipid degradation</keyword>
<accession>A0A1H0AAK9</accession>
<evidence type="ECO:0000313" key="9">
    <source>
        <dbReference type="EMBL" id="SDN30682.1"/>
    </source>
</evidence>
<dbReference type="Proteomes" id="UP000242957">
    <property type="component" value="Unassembled WGS sequence"/>
</dbReference>
<dbReference type="InterPro" id="IPR002641">
    <property type="entry name" value="PNPLA_dom"/>
</dbReference>
<organism evidence="9 10">
    <name type="scientific">Pseudomonas jinjuensis</name>
    <dbReference type="NCBI Taxonomy" id="198616"/>
    <lineage>
        <taxon>Bacteria</taxon>
        <taxon>Pseudomonadati</taxon>
        <taxon>Pseudomonadota</taxon>
        <taxon>Gammaproteobacteria</taxon>
        <taxon>Pseudomonadales</taxon>
        <taxon>Pseudomonadaceae</taxon>
        <taxon>Pseudomonas</taxon>
    </lineage>
</organism>
<dbReference type="OrthoDB" id="5290098at2"/>
<keyword evidence="5" id="KW-0472">Membrane</keyword>
<feature type="domain" description="PNPLA" evidence="8">
    <location>
        <begin position="27"/>
        <end position="220"/>
    </location>
</feature>
<evidence type="ECO:0000256" key="6">
    <source>
        <dbReference type="PROSITE-ProRule" id="PRU01161"/>
    </source>
</evidence>
<dbReference type="SUPFAM" id="SSF52151">
    <property type="entry name" value="FabD/lysophospholipase-like"/>
    <property type="match status" value="1"/>
</dbReference>
<keyword evidence="10" id="KW-1185">Reference proteome</keyword>
<dbReference type="Gene3D" id="3.40.1090.10">
    <property type="entry name" value="Cytosolic phospholipase A2 catalytic domain"/>
    <property type="match status" value="2"/>
</dbReference>
<evidence type="ECO:0000313" key="10">
    <source>
        <dbReference type="Proteomes" id="UP000242957"/>
    </source>
</evidence>
<evidence type="ECO:0000256" key="7">
    <source>
        <dbReference type="SAM" id="SignalP"/>
    </source>
</evidence>
<dbReference type="Pfam" id="PF01734">
    <property type="entry name" value="Patatin"/>
    <property type="match status" value="1"/>
</dbReference>
<feature type="short sequence motif" description="DGA/G" evidence="6">
    <location>
        <begin position="207"/>
        <end position="209"/>
    </location>
</feature>
<name>A0A1H0AAK9_9PSED</name>
<evidence type="ECO:0000256" key="4">
    <source>
        <dbReference type="ARBA" id="ARBA00023098"/>
    </source>
</evidence>
<dbReference type="PANTHER" id="PTHR14226:SF29">
    <property type="entry name" value="NEUROPATHY TARGET ESTERASE SWS"/>
    <property type="match status" value="1"/>
</dbReference>
<comment type="caution">
    <text evidence="6">Lacks conserved residue(s) required for the propagation of feature annotation.</text>
</comment>
<proteinExistence type="predicted"/>
<evidence type="ECO:0000256" key="5">
    <source>
        <dbReference type="ARBA" id="ARBA00023136"/>
    </source>
</evidence>
<dbReference type="InterPro" id="IPR016035">
    <property type="entry name" value="Acyl_Trfase/lysoPLipase"/>
</dbReference>
<dbReference type="GO" id="GO:0016787">
    <property type="term" value="F:hydrolase activity"/>
    <property type="evidence" value="ECO:0007669"/>
    <property type="project" value="UniProtKB-UniRule"/>
</dbReference>
<dbReference type="AlphaFoldDB" id="A0A1H0AAK9"/>
<dbReference type="Pfam" id="PF01103">
    <property type="entry name" value="Omp85"/>
    <property type="match status" value="1"/>
</dbReference>
<evidence type="ECO:0000256" key="2">
    <source>
        <dbReference type="ARBA" id="ARBA00022801"/>
    </source>
</evidence>
<dbReference type="InterPro" id="IPR050301">
    <property type="entry name" value="NTE"/>
</dbReference>
<dbReference type="Pfam" id="PF07244">
    <property type="entry name" value="POTRA"/>
    <property type="match status" value="1"/>
</dbReference>
<dbReference type="RefSeq" id="WP_084309928.1">
    <property type="nucleotide sequence ID" value="NZ_FNIJ01000002.1"/>
</dbReference>
<sequence>MRRLLLALLLFAPLLLNAAEQRPKIGLVLSGGAARGLAHIGVLKALDEQGVHVDAIAGTSMGAVIGGLYAAGYSPPELERIALGLDWQQTLSDSPPRKDIPFRRKQDDRDFLVKQKLSFRDDGTLGIPLGVIQGQNLSMVLERLLVHTSDTRDFDKLAIPFRAVTTDIATGEKVVFGKGHLPQVIRASMSIPAVFAPVEIGGRLLVDGGMTDNVPIDVARGMGVDMVIVVDIGTPLLDRKNLLTVLDVMNQATTLMTRSNSEAQLATLKVDDVLIQPPLSGYGSADFNRVEQLIDAGYRAATALAPRLAALGSPEGSQTLALAEARTPGQRQPVISSIRVENDSKVSDEVIRHYIRQPLGEPLNLDRLQSDMSTLYGLDYFDQVQYRVVREKGGNALVIHAHGKRAGTDYLRLGLNLSDDLRGDSTFNVGASYRVNGINRLGAEWLTRLQIGHHQELYSEFYQPLDVGSRYFVAPYVLNEAQNIEATDDDDPIAEYRLERYGYGLNLGRQIANNGEIRFGVAQTFGNADVRIGEQDLPDFSFDEGYYELKYSFDTMDNVDVPHEGEDIQLSLRQHDPGLGDDDRYRQWNLKLDKAFSLDADTWVLGGAYGRTLDDADVVVSSFLLGGARQLSGFRQDSLAGQNYALGRLIYYRRLSERPFLPLDFPFYIGGSLERGRVWNNDNSFDTGYVNAGSVMFGFETPLGPLSFSFGLNDASEHALYIDLGKNF</sequence>
<dbReference type="InterPro" id="IPR000184">
    <property type="entry name" value="Bac_surfAg_D15"/>
</dbReference>
<protein>
    <submittedName>
        <fullName evidence="9">NTE family protein</fullName>
    </submittedName>
</protein>
<dbReference type="CDD" id="cd07205">
    <property type="entry name" value="Pat_PNPLA6_PNPLA7_NTE1_like"/>
    <property type="match status" value="1"/>
</dbReference>
<keyword evidence="2 6" id="KW-0378">Hydrolase</keyword>